<name>A0A2G9HHX7_9LAMI</name>
<evidence type="ECO:0000256" key="1">
    <source>
        <dbReference type="SAM" id="MobiDB-lite"/>
    </source>
</evidence>
<dbReference type="AlphaFoldDB" id="A0A2G9HHX7"/>
<gene>
    <name evidence="2" type="ORF">CDL12_10310</name>
</gene>
<evidence type="ECO:0000313" key="2">
    <source>
        <dbReference type="EMBL" id="PIN17033.1"/>
    </source>
</evidence>
<evidence type="ECO:0000313" key="3">
    <source>
        <dbReference type="Proteomes" id="UP000231279"/>
    </source>
</evidence>
<dbReference type="EMBL" id="NKXS01001750">
    <property type="protein sequence ID" value="PIN17033.1"/>
    <property type="molecule type" value="Genomic_DNA"/>
</dbReference>
<dbReference type="STRING" id="429701.A0A2G9HHX7"/>
<comment type="caution">
    <text evidence="2">The sequence shown here is derived from an EMBL/GenBank/DDBJ whole genome shotgun (WGS) entry which is preliminary data.</text>
</comment>
<organism evidence="2 3">
    <name type="scientific">Handroanthus impetiginosus</name>
    <dbReference type="NCBI Taxonomy" id="429701"/>
    <lineage>
        <taxon>Eukaryota</taxon>
        <taxon>Viridiplantae</taxon>
        <taxon>Streptophyta</taxon>
        <taxon>Embryophyta</taxon>
        <taxon>Tracheophyta</taxon>
        <taxon>Spermatophyta</taxon>
        <taxon>Magnoliopsida</taxon>
        <taxon>eudicotyledons</taxon>
        <taxon>Gunneridae</taxon>
        <taxon>Pentapetalae</taxon>
        <taxon>asterids</taxon>
        <taxon>lamiids</taxon>
        <taxon>Lamiales</taxon>
        <taxon>Bignoniaceae</taxon>
        <taxon>Crescentiina</taxon>
        <taxon>Tabebuia alliance</taxon>
        <taxon>Handroanthus</taxon>
    </lineage>
</organism>
<sequence length="269" mass="30802">MQLTFIELCENEIGKGNRPNSHFNVNGWKNLVRRFNEVTGRSYETGVGWNPIKNSLDASDEWWERKIKENSNYSKFRNKDLSLIWFRYDTLFSDRSGNEIDSYEEMLEDNGKSNNQEEEQVHIGDSDDTENIEISDYNVNSGTKKTNSVSNEVMFPSLDNVKRKFSGENSKGKKKISGAASLKKDIHSLLHFMANRNTASSAPSTEITIGAAIELLNNVPGIAPQSELWNYSCNLLSKKEMREVFVSQPCHGSRLSWLEFNYNQFKKNC</sequence>
<dbReference type="Proteomes" id="UP000231279">
    <property type="component" value="Unassembled WGS sequence"/>
</dbReference>
<proteinExistence type="predicted"/>
<protein>
    <submittedName>
        <fullName evidence="2">Uncharacterized protein</fullName>
    </submittedName>
</protein>
<dbReference type="PANTHER" id="PTHR31704:SF37">
    <property type="entry name" value="HEAT SHOCK PROTEIN"/>
    <property type="match status" value="1"/>
</dbReference>
<dbReference type="PANTHER" id="PTHR31704">
    <property type="entry name" value="MYB/SANT-LIKE DNA-BINDING DOMAIN PROTEIN-RELATED"/>
    <property type="match status" value="1"/>
</dbReference>
<reference evidence="3" key="1">
    <citation type="journal article" date="2018" name="Gigascience">
        <title>Genome assembly of the Pink Ipe (Handroanthus impetiginosus, Bignoniaceae), a highly valued, ecologically keystone Neotropical timber forest tree.</title>
        <authorList>
            <person name="Silva-Junior O.B."/>
            <person name="Grattapaglia D."/>
            <person name="Novaes E."/>
            <person name="Collevatti R.G."/>
        </authorList>
    </citation>
    <scope>NUCLEOTIDE SEQUENCE [LARGE SCALE GENOMIC DNA]</scope>
    <source>
        <strain evidence="3">cv. UFG-1</strain>
    </source>
</reference>
<dbReference type="OrthoDB" id="1732802at2759"/>
<keyword evidence="3" id="KW-1185">Reference proteome</keyword>
<feature type="region of interest" description="Disordered" evidence="1">
    <location>
        <begin position="108"/>
        <end position="130"/>
    </location>
</feature>
<accession>A0A2G9HHX7</accession>